<comment type="similarity">
    <text evidence="17">Belongs to the ubiquitin-conjugating enzyme family.</text>
</comment>
<proteinExistence type="inferred from homology"/>
<evidence type="ECO:0000256" key="11">
    <source>
        <dbReference type="ARBA" id="ARBA00072436"/>
    </source>
</evidence>
<protein>
    <recommendedName>
        <fullName evidence="11">Ubiquitin-conjugating enzyme E2 H</fullName>
        <ecNumber evidence="8">2.3.2.24</ecNumber>
    </recommendedName>
    <alternativeName>
        <fullName evidence="14">(E3-independent) E2 ubiquitin-conjugating enzyme H</fullName>
    </alternativeName>
    <alternativeName>
        <fullName evidence="12">E2 ubiquitin-conjugating enzyme H</fullName>
    </alternativeName>
    <alternativeName>
        <fullName evidence="15">Ubiquitin carrier protein H</fullName>
    </alternativeName>
    <alternativeName>
        <fullName evidence="13">Ubiquitin-protein ligase H</fullName>
    </alternativeName>
</protein>
<dbReference type="PROSITE" id="PS50127">
    <property type="entry name" value="UBC_2"/>
    <property type="match status" value="1"/>
</dbReference>
<comment type="caution">
    <text evidence="19">The sequence shown here is derived from an EMBL/GenBank/DDBJ whole genome shotgun (WGS) entry which is preliminary data.</text>
</comment>
<dbReference type="CDD" id="cd23797">
    <property type="entry name" value="UBCc_UBE2H"/>
    <property type="match status" value="1"/>
</dbReference>
<dbReference type="SMART" id="SM00212">
    <property type="entry name" value="UBCc"/>
    <property type="match status" value="1"/>
</dbReference>
<dbReference type="FunFam" id="3.10.110.10:FF:000078">
    <property type="entry name" value="ubiquitin-conjugating enzyme E2 H isoform X2"/>
    <property type="match status" value="1"/>
</dbReference>
<evidence type="ECO:0000256" key="12">
    <source>
        <dbReference type="ARBA" id="ARBA00076312"/>
    </source>
</evidence>
<evidence type="ECO:0000256" key="14">
    <source>
        <dbReference type="ARBA" id="ARBA00078369"/>
    </source>
</evidence>
<feature type="active site" description="Glycyl thioester intermediate" evidence="16">
    <location>
        <position position="87"/>
    </location>
</feature>
<dbReference type="GO" id="GO:0061631">
    <property type="term" value="F:ubiquitin conjugating enzyme activity"/>
    <property type="evidence" value="ECO:0007669"/>
    <property type="project" value="UniProtKB-EC"/>
</dbReference>
<keyword evidence="2 17" id="KW-0547">Nucleotide-binding</keyword>
<feature type="domain" description="UBC core" evidence="18">
    <location>
        <begin position="1"/>
        <end position="150"/>
    </location>
</feature>
<reference evidence="19 20" key="1">
    <citation type="submission" date="2015-01" db="EMBL/GenBank/DDBJ databases">
        <title>Evolution of Trichinella species and genotypes.</title>
        <authorList>
            <person name="Korhonen P.K."/>
            <person name="Edoardo P."/>
            <person name="Giuseppe L.R."/>
            <person name="Gasser R.B."/>
        </authorList>
    </citation>
    <scope>NUCLEOTIDE SEQUENCE [LARGE SCALE GENOMIC DNA]</scope>
    <source>
        <strain evidence="19">ISS120</strain>
    </source>
</reference>
<sequence>MSSPSAGKRRMDTDVIKLIESKHEVTILGGLNEFAVKFYGPEGTPYEGGVWRVRVDLPDKYPFKSPSIGFMNKIFHPNIDEASGTVCLDVINQAWTALFDLANIFESFLPQLLAYPNPTDPLNGDAASLYLHKPEEFKKKCRDFVSKYASEDALRKYCPETDGQGSSTSRQRDCCDDSENGCDEENAESAHFAGFGLRRFDPLLQTFLVHILQRAAAIAGRDQRLVRCRFTVADAADFVRHGRRDRLARQSRLNPVTMQLLLLLLLSGHRTSGGYRCTGGCGGGGGGRCRRQHPLVATHTTRQQLNHLRRHVSTAAVLVVAAAVVAHAPC</sequence>
<accession>A0A0V1CB85</accession>
<dbReference type="Proteomes" id="UP000054653">
    <property type="component" value="Unassembled WGS sequence"/>
</dbReference>
<evidence type="ECO:0000256" key="1">
    <source>
        <dbReference type="ARBA" id="ARBA00022679"/>
    </source>
</evidence>
<dbReference type="AlphaFoldDB" id="A0A0V1CB85"/>
<evidence type="ECO:0000256" key="3">
    <source>
        <dbReference type="ARBA" id="ARBA00022786"/>
    </source>
</evidence>
<dbReference type="GO" id="GO:0005524">
    <property type="term" value="F:ATP binding"/>
    <property type="evidence" value="ECO:0007669"/>
    <property type="project" value="UniProtKB-UniRule"/>
</dbReference>
<keyword evidence="1" id="KW-0808">Transferase</keyword>
<dbReference type="Pfam" id="PF00179">
    <property type="entry name" value="UQ_con"/>
    <property type="match status" value="1"/>
</dbReference>
<dbReference type="EMBL" id="JYDI01000293">
    <property type="protein sequence ID" value="KRY46344.1"/>
    <property type="molecule type" value="Genomic_DNA"/>
</dbReference>
<evidence type="ECO:0000256" key="5">
    <source>
        <dbReference type="ARBA" id="ARBA00022843"/>
    </source>
</evidence>
<dbReference type="SUPFAM" id="SSF54495">
    <property type="entry name" value="UBC-like"/>
    <property type="match status" value="1"/>
</dbReference>
<keyword evidence="5" id="KW-0832">Ubl conjugation</keyword>
<dbReference type="PANTHER" id="PTHR24068">
    <property type="entry name" value="UBIQUITIN-CONJUGATING ENZYME E2"/>
    <property type="match status" value="1"/>
</dbReference>
<dbReference type="InterPro" id="IPR000608">
    <property type="entry name" value="UBC"/>
</dbReference>
<evidence type="ECO:0000256" key="9">
    <source>
        <dbReference type="ARBA" id="ARBA00060202"/>
    </source>
</evidence>
<evidence type="ECO:0000313" key="19">
    <source>
        <dbReference type="EMBL" id="KRY46344.1"/>
    </source>
</evidence>
<comment type="subunit">
    <text evidence="10">Interacts with MAEA and WDR26, components of the CTLH complex that contains GID4, RANBP9 and/or RANBP10, MKLN1, MAEA, RMND5A (or alternatively its paralog RMND5B), GID8, ARMC8, WDR26 and YPEL5.</text>
</comment>
<keyword evidence="4 17" id="KW-0067">ATP-binding</keyword>
<keyword evidence="6" id="KW-0007">Acetylation</keyword>
<keyword evidence="3 17" id="KW-0833">Ubl conjugation pathway</keyword>
<name>A0A0V1CB85_TRIBR</name>
<keyword evidence="20" id="KW-1185">Reference proteome</keyword>
<evidence type="ECO:0000256" key="17">
    <source>
        <dbReference type="RuleBase" id="RU362109"/>
    </source>
</evidence>
<dbReference type="InterPro" id="IPR023313">
    <property type="entry name" value="UBQ-conjugating_AS"/>
</dbReference>
<evidence type="ECO:0000259" key="18">
    <source>
        <dbReference type="PROSITE" id="PS50127"/>
    </source>
</evidence>
<dbReference type="Gene3D" id="3.10.110.10">
    <property type="entry name" value="Ubiquitin Conjugating Enzyme"/>
    <property type="match status" value="1"/>
</dbReference>
<evidence type="ECO:0000256" key="2">
    <source>
        <dbReference type="ARBA" id="ARBA00022741"/>
    </source>
</evidence>
<gene>
    <name evidence="19" type="primary">Ube2h</name>
    <name evidence="19" type="ORF">T03_4038</name>
</gene>
<evidence type="ECO:0000256" key="8">
    <source>
        <dbReference type="ARBA" id="ARBA00039076"/>
    </source>
</evidence>
<evidence type="ECO:0000256" key="6">
    <source>
        <dbReference type="ARBA" id="ARBA00022990"/>
    </source>
</evidence>
<comment type="catalytic activity">
    <reaction evidence="7">
        <text>S-ubiquitinyl-[E1 ubiquitin-activating enzyme]-L-cysteine + [acceptor protein]-L-lysine = [E1 ubiquitin-activating enzyme]-L-cysteine + N(6)-monoubiquitinyl-[acceptor protein]-L-lysine.</text>
        <dbReference type="EC" id="2.3.2.24"/>
    </reaction>
</comment>
<evidence type="ECO:0000256" key="15">
    <source>
        <dbReference type="ARBA" id="ARBA00082119"/>
    </source>
</evidence>
<evidence type="ECO:0000256" key="13">
    <source>
        <dbReference type="ARBA" id="ARBA00077502"/>
    </source>
</evidence>
<evidence type="ECO:0000313" key="20">
    <source>
        <dbReference type="Proteomes" id="UP000054653"/>
    </source>
</evidence>
<dbReference type="EC" id="2.3.2.24" evidence="8"/>
<evidence type="ECO:0000256" key="7">
    <source>
        <dbReference type="ARBA" id="ARBA00035845"/>
    </source>
</evidence>
<evidence type="ECO:0000256" key="16">
    <source>
        <dbReference type="PROSITE-ProRule" id="PRU10133"/>
    </source>
</evidence>
<dbReference type="PROSITE" id="PS00183">
    <property type="entry name" value="UBC_1"/>
    <property type="match status" value="1"/>
</dbReference>
<comment type="function">
    <text evidence="9">Accepts ubiquitin from the E1 complex and catalyzes its covalent attachment to other proteins. E2 ubiquitin conjugating enzyme that transfers ubiquitin to MAEA, a core component of the CTLH E3 ubiquitin-protein ligase complex. In vitro catalyzes 'Lys-11'- and 'Lys-48'-linked polyubiquitination. Capable, in vitro, to ubiquitinate histone H2A.</text>
</comment>
<evidence type="ECO:0000256" key="4">
    <source>
        <dbReference type="ARBA" id="ARBA00022840"/>
    </source>
</evidence>
<evidence type="ECO:0000256" key="10">
    <source>
        <dbReference type="ARBA" id="ARBA00063081"/>
    </source>
</evidence>
<organism evidence="19 20">
    <name type="scientific">Trichinella britovi</name>
    <name type="common">Parasitic roundworm</name>
    <dbReference type="NCBI Taxonomy" id="45882"/>
    <lineage>
        <taxon>Eukaryota</taxon>
        <taxon>Metazoa</taxon>
        <taxon>Ecdysozoa</taxon>
        <taxon>Nematoda</taxon>
        <taxon>Enoplea</taxon>
        <taxon>Dorylaimia</taxon>
        <taxon>Trichinellida</taxon>
        <taxon>Trichinellidae</taxon>
        <taxon>Trichinella</taxon>
    </lineage>
</organism>
<dbReference type="InterPro" id="IPR016135">
    <property type="entry name" value="UBQ-conjugating_enzyme/RWD"/>
</dbReference>